<evidence type="ECO:0008006" key="3">
    <source>
        <dbReference type="Google" id="ProtNLM"/>
    </source>
</evidence>
<sequence length="1260" mass="137455">MAKYQVNGQDYDFPDSMPQEQAMGIISQNSQSMSPEASPPSSMGGIAPPTTVYPQLPPNKKVDPDTLQNDPDFLRASLVTYNSNNAQKWTGSNKDLAEYGLDQMGWFNYNLVHMGLDANRLRNATPDEKQSFLHLMDTYDRLEMSWSGAGRFIKGVAADPTTYAGLGSLGFGLFAKKGAEVASKSAIQAMLRTGVIAGIDTAVQGGAADIMKQSVEQSGGRRDAIDYTQAAEEAGKSGLLGLALGAAGEGVLGKLLPKKAEIPKTPAGSPEAQGAIRSIIDEDLGRAKVEPEGIRTPTGEAPRSPLEGPMEAAGSKVEGELGSSSLKEPTPVSEAPKPSYQPPTIEQIEARTKDGMPAYNAQDVIGAIKAIAPDMERGAAGSVKDILTNSKGVSEMLRNLDLRDANSTIQTLQDLALSRDQVSILTGAVKDARESVANVLSELTKAESVAKDLTEIAALRDRINDTNYLLSNLEKLDVPLSSSSGKDLASRKEGVFTGVNRGLSRESILAERGIVNPTEVDIRNADRVFAERVDAIKANAENTKAVQALDEKRATHMKNGEWDSYHATSAEKDAIVANMMKAQAEEAGKSNSKFTEYASSIARKTTEFVIGTVFTPATLVMNTVPSIVKTLYKPALKFIIDGVTDPVAYREMVSTYSGIIAAQTGAINAAKLAFKYERSMLTGDVDKMLDHAPSIEGMKGRIIRFFPRIMTATDEYFAQINYRGIVQGRATADAMQAGIEKGLKGDELTKFVSGAVEDTVKKAYDPEVKGVEIADFLRQKGASLGYSGENLTTWVKSEYAKNADYFKTATDQYGRDFANDLLFKRQFSGDSFLSRQMKDIEGQLQRHPELKLLGQLFLRTPVRVFEEGMRLTPGLNLIAPKFIEDLRGLNGPLKQVKAQGEAMMSYAFGATVLALYAQGKITGAGPDDFRQRAGLQAGKSFEPYSIKFEDGSTFTFRNLDPFSTPFKIVANALDRYQTLHYRVSQGEYLDKEMKEAEAWFGVGVGSIIKAVRDANLTQGMDDMFSFFESMSDPEMNDKKLTKFVASKLQWAVPNVVTKAAQMAHPIMDDPYTLEQYLRSRINPADPLVPKRYNSIGEVETISNPSSLMTGLNYMSAKDRESAIDPKSRAVLDKLSLIERATNSNFMAPYKNPKMGDFDLRGIKTKDGSESLYDRWQRYTAETGLRDNLHSALAGSGDIGTPQGKSAMYTVASTIINSSRNAAFMRMLSEESGVEQKYIQRIQEKAIGMAGERERTSVPQR</sequence>
<dbReference type="EMBL" id="LR796183">
    <property type="protein sequence ID" value="CAB4124813.1"/>
    <property type="molecule type" value="Genomic_DNA"/>
</dbReference>
<organism evidence="2">
    <name type="scientific">uncultured Caudovirales phage</name>
    <dbReference type="NCBI Taxonomy" id="2100421"/>
    <lineage>
        <taxon>Viruses</taxon>
        <taxon>Duplodnaviria</taxon>
        <taxon>Heunggongvirae</taxon>
        <taxon>Uroviricota</taxon>
        <taxon>Caudoviricetes</taxon>
        <taxon>Peduoviridae</taxon>
        <taxon>Maltschvirus</taxon>
        <taxon>Maltschvirus maltsch</taxon>
    </lineage>
</organism>
<feature type="region of interest" description="Disordered" evidence="1">
    <location>
        <begin position="25"/>
        <end position="46"/>
    </location>
</feature>
<reference evidence="2" key="1">
    <citation type="submission" date="2020-04" db="EMBL/GenBank/DDBJ databases">
        <authorList>
            <person name="Chiriac C."/>
            <person name="Salcher M."/>
            <person name="Ghai R."/>
            <person name="Kavagutti S V."/>
        </authorList>
    </citation>
    <scope>NUCLEOTIDE SEQUENCE</scope>
</reference>
<evidence type="ECO:0000256" key="1">
    <source>
        <dbReference type="SAM" id="MobiDB-lite"/>
    </source>
</evidence>
<evidence type="ECO:0000313" key="2">
    <source>
        <dbReference type="EMBL" id="CAB4124813.1"/>
    </source>
</evidence>
<accession>A0A6J5KV53</accession>
<feature type="region of interest" description="Disordered" evidence="1">
    <location>
        <begin position="282"/>
        <end position="342"/>
    </location>
</feature>
<feature type="compositionally biased region" description="Low complexity" evidence="1">
    <location>
        <begin position="30"/>
        <end position="42"/>
    </location>
</feature>
<feature type="compositionally biased region" description="Basic and acidic residues" evidence="1">
    <location>
        <begin position="282"/>
        <end position="293"/>
    </location>
</feature>
<feature type="region of interest" description="Disordered" evidence="1">
    <location>
        <begin position="1"/>
        <end position="20"/>
    </location>
</feature>
<gene>
    <name evidence="2" type="ORF">UFOVP63_32</name>
</gene>
<protein>
    <recommendedName>
        <fullName evidence="3">Large polyvalent protein associated domain-containing protein</fullName>
    </recommendedName>
</protein>
<name>A0A6J5KV53_9CAUD</name>
<proteinExistence type="predicted"/>